<dbReference type="STRING" id="398512.Bccel_2148"/>
<sequence length="316" mass="36350">MNKAFSYIIDCISLELLHRERSSKSHFSTDSNIDITNFYKKPSIPIITLNPTDKPTIYSYTFKSEVDNNKCNELIHGLYYKNPTQPASKSIVLVPGWRMKDYSAISDIFLEGFLENGYDVYFISLPFHNPRAGSDSEYCSELMISTDIGRTLLSVKQAVSDIRALICYLKSINQKVVLAGISLGGFITNLTATADENIDALISAFYANSMSYSTWHTIPGRYLKRDFVANSFDYETLKQKWNIFNPSLRMPLIPKENILLFSGLYDKYVHIEDTDRLWEAWNKPKRILYKIGHSGLIIYKKKILHESLLFIKEKNL</sequence>
<dbReference type="eggNOG" id="COG1073">
    <property type="taxonomic scope" value="Bacteria"/>
</dbReference>
<evidence type="ECO:0000313" key="3">
    <source>
        <dbReference type="Proteomes" id="UP000036923"/>
    </source>
</evidence>
<dbReference type="PANTHER" id="PTHR13617:SF14">
    <property type="entry name" value="PROTEIN ABHD18"/>
    <property type="match status" value="1"/>
</dbReference>
<organism evidence="2 3">
    <name type="scientific">Pseudobacteroides cellulosolvens ATCC 35603 = DSM 2933</name>
    <dbReference type="NCBI Taxonomy" id="398512"/>
    <lineage>
        <taxon>Bacteria</taxon>
        <taxon>Bacillati</taxon>
        <taxon>Bacillota</taxon>
        <taxon>Clostridia</taxon>
        <taxon>Eubacteriales</taxon>
        <taxon>Oscillospiraceae</taxon>
        <taxon>Pseudobacteroides</taxon>
    </lineage>
</organism>
<dbReference type="OrthoDB" id="1679217at2"/>
<keyword evidence="3" id="KW-1185">Reference proteome</keyword>
<evidence type="ECO:0000313" key="2">
    <source>
        <dbReference type="EMBL" id="KNY26883.1"/>
    </source>
</evidence>
<evidence type="ECO:0000259" key="1">
    <source>
        <dbReference type="Pfam" id="PF12697"/>
    </source>
</evidence>
<dbReference type="Proteomes" id="UP000036923">
    <property type="component" value="Unassembled WGS sequence"/>
</dbReference>
<dbReference type="EMBL" id="LGTC01000001">
    <property type="protein sequence ID" value="KNY26883.1"/>
    <property type="molecule type" value="Genomic_DNA"/>
</dbReference>
<reference evidence="3" key="1">
    <citation type="submission" date="2015-07" db="EMBL/GenBank/DDBJ databases">
        <title>Near-Complete Genome Sequence of the Cellulolytic Bacterium Bacteroides (Pseudobacteroides) cellulosolvens ATCC 35603.</title>
        <authorList>
            <person name="Dassa B."/>
            <person name="Utturkar S.M."/>
            <person name="Klingeman D.M."/>
            <person name="Hurt R.A."/>
            <person name="Keller M."/>
            <person name="Xu J."/>
            <person name="Reddy Y.H.K."/>
            <person name="Borovok I."/>
            <person name="Grinberg I.R."/>
            <person name="Lamed R."/>
            <person name="Zhivin O."/>
            <person name="Bayer E.A."/>
            <person name="Brown S.D."/>
        </authorList>
    </citation>
    <scope>NUCLEOTIDE SEQUENCE [LARGE SCALE GENOMIC DNA]</scope>
    <source>
        <strain evidence="3">DSM 2933</strain>
    </source>
</reference>
<dbReference type="RefSeq" id="WP_036947168.1">
    <property type="nucleotide sequence ID" value="NZ_KN050764.1"/>
</dbReference>
<dbReference type="SUPFAM" id="SSF53474">
    <property type="entry name" value="alpha/beta-Hydrolases"/>
    <property type="match status" value="1"/>
</dbReference>
<proteinExistence type="predicted"/>
<dbReference type="AlphaFoldDB" id="A0A0L6JMA3"/>
<feature type="domain" description="AB hydrolase-1" evidence="1">
    <location>
        <begin position="91"/>
        <end position="221"/>
    </location>
</feature>
<dbReference type="InterPro" id="IPR029058">
    <property type="entry name" value="AB_hydrolase_fold"/>
</dbReference>
<dbReference type="Pfam" id="PF12697">
    <property type="entry name" value="Abhydrolase_6"/>
    <property type="match status" value="1"/>
</dbReference>
<dbReference type="PANTHER" id="PTHR13617">
    <property type="entry name" value="PROTEIN ABHD18"/>
    <property type="match status" value="1"/>
</dbReference>
<dbReference type="PATRIC" id="fig|398512.5.peg.2239"/>
<dbReference type="InterPro" id="IPR000073">
    <property type="entry name" value="AB_hydrolase_1"/>
</dbReference>
<name>A0A0L6JMA3_9FIRM</name>
<accession>A0A0L6JMA3</accession>
<protein>
    <recommendedName>
        <fullName evidence="1">AB hydrolase-1 domain-containing protein</fullName>
    </recommendedName>
</protein>
<gene>
    <name evidence="2" type="ORF">Bccel_2148</name>
</gene>
<dbReference type="Gene3D" id="3.40.50.1820">
    <property type="entry name" value="alpha/beta hydrolase"/>
    <property type="match status" value="1"/>
</dbReference>
<comment type="caution">
    <text evidence="2">The sequence shown here is derived from an EMBL/GenBank/DDBJ whole genome shotgun (WGS) entry which is preliminary data.</text>
</comment>